<evidence type="ECO:0000313" key="3">
    <source>
        <dbReference type="EMBL" id="CAD7268040.1"/>
    </source>
</evidence>
<name>A0A7R9B8Q2_TIMSH</name>
<sequence>MPSVSLLRLSTMFVVGVPCNVPCVERLFHLGSRIDVRRWCAVRLSVLGVSFLSREFEDPPHITMFAGLKNKIKEETGSDPTKLVSPAQKVVTPTNRGRHSRQGSGSSVGSISLDGAREELVSSPTHLKRQDSSELKLPDGKVGDLCIVPSLVNLGFRMTIHLA</sequence>
<keyword evidence="2" id="KW-0732">Signal</keyword>
<evidence type="ECO:0000256" key="2">
    <source>
        <dbReference type="SAM" id="SignalP"/>
    </source>
</evidence>
<dbReference type="EMBL" id="OC011360">
    <property type="protein sequence ID" value="CAD7268040.1"/>
    <property type="molecule type" value="Genomic_DNA"/>
</dbReference>
<evidence type="ECO:0000256" key="1">
    <source>
        <dbReference type="SAM" id="MobiDB-lite"/>
    </source>
</evidence>
<feature type="chain" id="PRO_5031192440" evidence="2">
    <location>
        <begin position="17"/>
        <end position="163"/>
    </location>
</feature>
<proteinExistence type="predicted"/>
<feature type="signal peptide" evidence="2">
    <location>
        <begin position="1"/>
        <end position="16"/>
    </location>
</feature>
<gene>
    <name evidence="3" type="ORF">TSIB3V08_LOCUS12042</name>
</gene>
<dbReference type="AlphaFoldDB" id="A0A7R9B8Q2"/>
<feature type="region of interest" description="Disordered" evidence="1">
    <location>
        <begin position="76"/>
        <end position="111"/>
    </location>
</feature>
<feature type="compositionally biased region" description="Low complexity" evidence="1">
    <location>
        <begin position="102"/>
        <end position="111"/>
    </location>
</feature>
<organism evidence="3">
    <name type="scientific">Timema shepardi</name>
    <name type="common">Walking stick</name>
    <dbReference type="NCBI Taxonomy" id="629360"/>
    <lineage>
        <taxon>Eukaryota</taxon>
        <taxon>Metazoa</taxon>
        <taxon>Ecdysozoa</taxon>
        <taxon>Arthropoda</taxon>
        <taxon>Hexapoda</taxon>
        <taxon>Insecta</taxon>
        <taxon>Pterygota</taxon>
        <taxon>Neoptera</taxon>
        <taxon>Polyneoptera</taxon>
        <taxon>Phasmatodea</taxon>
        <taxon>Timematodea</taxon>
        <taxon>Timematoidea</taxon>
        <taxon>Timematidae</taxon>
        <taxon>Timema</taxon>
    </lineage>
</organism>
<accession>A0A7R9B8Q2</accession>
<reference evidence="3" key="1">
    <citation type="submission" date="2020-11" db="EMBL/GenBank/DDBJ databases">
        <authorList>
            <person name="Tran Van P."/>
        </authorList>
    </citation>
    <scope>NUCLEOTIDE SEQUENCE</scope>
</reference>
<protein>
    <submittedName>
        <fullName evidence="3">Uncharacterized protein</fullName>
    </submittedName>
</protein>